<gene>
    <name evidence="1" type="ORF">NI17_006310</name>
</gene>
<organism evidence="1 2">
    <name type="scientific">Thermobifida halotolerans</name>
    <dbReference type="NCBI Taxonomy" id="483545"/>
    <lineage>
        <taxon>Bacteria</taxon>
        <taxon>Bacillati</taxon>
        <taxon>Actinomycetota</taxon>
        <taxon>Actinomycetes</taxon>
        <taxon>Streptosporangiales</taxon>
        <taxon>Nocardiopsidaceae</taxon>
        <taxon>Thermobifida</taxon>
    </lineage>
</organism>
<accession>A0A399G4S3</accession>
<evidence type="ECO:0000313" key="2">
    <source>
        <dbReference type="Proteomes" id="UP000265719"/>
    </source>
</evidence>
<sequence>MAVDWQLVVDCADPNRQAAFWAQALDYAVEDNSALINRLLDAGMVGPDDVTEVGGRPAWKVLAAIRHPDAPVDPATGIGLGQRVLFQAVPEGKQVKNRLHIDLRVGPERRDAEVERLRGLGATVLRVVQDRGSHHVTMADPEGNEFDVQ</sequence>
<dbReference type="AlphaFoldDB" id="A0A399G4S3"/>
<dbReference type="KEGG" id="thao:NI17_006310"/>
<keyword evidence="2" id="KW-1185">Reference proteome</keyword>
<dbReference type="PANTHER" id="PTHR35908">
    <property type="entry name" value="HYPOTHETICAL FUSION PROTEIN"/>
    <property type="match status" value="1"/>
</dbReference>
<name>A0A399G4S3_9ACTN</name>
<dbReference type="InterPro" id="IPR041581">
    <property type="entry name" value="Glyoxalase_6"/>
</dbReference>
<dbReference type="OrthoDB" id="3212826at2"/>
<dbReference type="Pfam" id="PF18029">
    <property type="entry name" value="Glyoxalase_6"/>
    <property type="match status" value="1"/>
</dbReference>
<dbReference type="Gene3D" id="3.10.180.10">
    <property type="entry name" value="2,3-Dihydroxybiphenyl 1,2-Dioxygenase, domain 1"/>
    <property type="match status" value="1"/>
</dbReference>
<dbReference type="Proteomes" id="UP000265719">
    <property type="component" value="Chromosome"/>
</dbReference>
<protein>
    <submittedName>
        <fullName evidence="1">VOC family protein</fullName>
    </submittedName>
</protein>
<dbReference type="SUPFAM" id="SSF54593">
    <property type="entry name" value="Glyoxalase/Bleomycin resistance protein/Dihydroxybiphenyl dioxygenase"/>
    <property type="match status" value="1"/>
</dbReference>
<dbReference type="RefSeq" id="WP_068693323.1">
    <property type="nucleotide sequence ID" value="NZ_CP063196.1"/>
</dbReference>
<proteinExistence type="predicted"/>
<dbReference type="InterPro" id="IPR029068">
    <property type="entry name" value="Glyas_Bleomycin-R_OHBP_Dase"/>
</dbReference>
<dbReference type="PANTHER" id="PTHR35908:SF1">
    <property type="entry name" value="CONSERVED PROTEIN"/>
    <property type="match status" value="1"/>
</dbReference>
<evidence type="ECO:0000313" key="1">
    <source>
        <dbReference type="EMBL" id="UOE20798.1"/>
    </source>
</evidence>
<reference evidence="1" key="1">
    <citation type="submission" date="2020-10" db="EMBL/GenBank/DDBJ databases">
        <title>De novo genome project of the cellulose decomposer Thermobifida halotolerans type strain.</title>
        <authorList>
            <person name="Nagy I."/>
            <person name="Horvath B."/>
            <person name="Kukolya J."/>
            <person name="Nagy I."/>
            <person name="Orsini M."/>
        </authorList>
    </citation>
    <scope>NUCLEOTIDE SEQUENCE</scope>
    <source>
        <strain evidence="1">DSM 44931</strain>
    </source>
</reference>
<dbReference type="EMBL" id="CP063196">
    <property type="protein sequence ID" value="UOE20798.1"/>
    <property type="molecule type" value="Genomic_DNA"/>
</dbReference>